<dbReference type="AlphaFoldDB" id="A0A518D6M6"/>
<organism evidence="1 2">
    <name type="scientific">Pirellulimonas nuda</name>
    <dbReference type="NCBI Taxonomy" id="2528009"/>
    <lineage>
        <taxon>Bacteria</taxon>
        <taxon>Pseudomonadati</taxon>
        <taxon>Planctomycetota</taxon>
        <taxon>Planctomycetia</taxon>
        <taxon>Pirellulales</taxon>
        <taxon>Lacipirellulaceae</taxon>
        <taxon>Pirellulimonas</taxon>
    </lineage>
</organism>
<dbReference type="KEGG" id="pnd:Pla175_04610"/>
<dbReference type="OrthoDB" id="269629at2"/>
<gene>
    <name evidence="1" type="ORF">Pla175_04610</name>
</gene>
<sequence length="159" mass="18030">MDFRERLKRAADRGVRTRQARDEAAAADALSDEECRRRHSAMRLALSETIETLLGQLADNFPGFRVKTIVDERGWGAQAVRDDVGVAGGKRTNFFSRLQVTVSPYNDYHVLDVAAKGAVRNKESFTRGHFEKLRDAELEHFAELIEQWVLDYAEQYAAA</sequence>
<protein>
    <submittedName>
        <fullName evidence="1">Uncharacterized protein</fullName>
    </submittedName>
</protein>
<evidence type="ECO:0000313" key="2">
    <source>
        <dbReference type="Proteomes" id="UP000317429"/>
    </source>
</evidence>
<dbReference type="RefSeq" id="WP_145280953.1">
    <property type="nucleotide sequence ID" value="NZ_CP036291.1"/>
</dbReference>
<dbReference type="EMBL" id="CP036291">
    <property type="protein sequence ID" value="QDU87106.1"/>
    <property type="molecule type" value="Genomic_DNA"/>
</dbReference>
<proteinExistence type="predicted"/>
<reference evidence="1 2" key="1">
    <citation type="submission" date="2019-02" db="EMBL/GenBank/DDBJ databases">
        <title>Deep-cultivation of Planctomycetes and their phenomic and genomic characterization uncovers novel biology.</title>
        <authorList>
            <person name="Wiegand S."/>
            <person name="Jogler M."/>
            <person name="Boedeker C."/>
            <person name="Pinto D."/>
            <person name="Vollmers J."/>
            <person name="Rivas-Marin E."/>
            <person name="Kohn T."/>
            <person name="Peeters S.H."/>
            <person name="Heuer A."/>
            <person name="Rast P."/>
            <person name="Oberbeckmann S."/>
            <person name="Bunk B."/>
            <person name="Jeske O."/>
            <person name="Meyerdierks A."/>
            <person name="Storesund J.E."/>
            <person name="Kallscheuer N."/>
            <person name="Luecker S."/>
            <person name="Lage O.M."/>
            <person name="Pohl T."/>
            <person name="Merkel B.J."/>
            <person name="Hornburger P."/>
            <person name="Mueller R.-W."/>
            <person name="Bruemmer F."/>
            <person name="Labrenz M."/>
            <person name="Spormann A.M."/>
            <person name="Op den Camp H."/>
            <person name="Overmann J."/>
            <person name="Amann R."/>
            <person name="Jetten M.S.M."/>
            <person name="Mascher T."/>
            <person name="Medema M.H."/>
            <person name="Devos D.P."/>
            <person name="Kaster A.-K."/>
            <person name="Ovreas L."/>
            <person name="Rohde M."/>
            <person name="Galperin M.Y."/>
            <person name="Jogler C."/>
        </authorList>
    </citation>
    <scope>NUCLEOTIDE SEQUENCE [LARGE SCALE GENOMIC DNA]</scope>
    <source>
        <strain evidence="1 2">Pla175</strain>
    </source>
</reference>
<evidence type="ECO:0000313" key="1">
    <source>
        <dbReference type="EMBL" id="QDU87106.1"/>
    </source>
</evidence>
<accession>A0A518D6M6</accession>
<name>A0A518D6M6_9BACT</name>
<dbReference type="Proteomes" id="UP000317429">
    <property type="component" value="Chromosome"/>
</dbReference>
<keyword evidence="2" id="KW-1185">Reference proteome</keyword>